<evidence type="ECO:0000313" key="8">
    <source>
        <dbReference type="Proteomes" id="UP000014760"/>
    </source>
</evidence>
<dbReference type="EMBL" id="KB309680">
    <property type="protein sequence ID" value="ELT93659.1"/>
    <property type="molecule type" value="Genomic_DNA"/>
</dbReference>
<name>R7TIW3_CAPTE</name>
<feature type="non-terminal residue" evidence="6">
    <location>
        <position position="1"/>
    </location>
</feature>
<gene>
    <name evidence="6" type="ORF">CAPTEDRAFT_113010</name>
</gene>
<dbReference type="GO" id="GO:0005634">
    <property type="term" value="C:nucleus"/>
    <property type="evidence" value="ECO:0007669"/>
    <property type="project" value="UniProtKB-SubCell"/>
</dbReference>
<protein>
    <recommendedName>
        <fullName evidence="2">Cleavage and polyadenylation specificity factor subunit 6</fullName>
    </recommendedName>
</protein>
<dbReference type="OrthoDB" id="10065185at2759"/>
<reference evidence="6 8" key="2">
    <citation type="journal article" date="2013" name="Nature">
        <title>Insights into bilaterian evolution from three spiralian genomes.</title>
        <authorList>
            <person name="Simakov O."/>
            <person name="Marletaz F."/>
            <person name="Cho S.J."/>
            <person name="Edsinger-Gonzales E."/>
            <person name="Havlak P."/>
            <person name="Hellsten U."/>
            <person name="Kuo D.H."/>
            <person name="Larsson T."/>
            <person name="Lv J."/>
            <person name="Arendt D."/>
            <person name="Savage R."/>
            <person name="Osoegawa K."/>
            <person name="de Jong P."/>
            <person name="Grimwood J."/>
            <person name="Chapman J.A."/>
            <person name="Shapiro H."/>
            <person name="Aerts A."/>
            <person name="Otillar R.P."/>
            <person name="Terry A.Y."/>
            <person name="Boore J.L."/>
            <person name="Grigoriev I.V."/>
            <person name="Lindberg D.R."/>
            <person name="Seaver E.C."/>
            <person name="Weisblat D.A."/>
            <person name="Putnam N.H."/>
            <person name="Rokhsar D.S."/>
        </authorList>
    </citation>
    <scope>NUCLEOTIDE SEQUENCE</scope>
    <source>
        <strain evidence="6 8">I ESC-2004</strain>
    </source>
</reference>
<dbReference type="PANTHER" id="PTHR23204">
    <property type="entry name" value="CLEAVAGE AND POLYADENYLATION SPECIFIC FACTOR"/>
    <property type="match status" value="1"/>
</dbReference>
<dbReference type="Pfam" id="PF00076">
    <property type="entry name" value="RRM_1"/>
    <property type="match status" value="1"/>
</dbReference>
<dbReference type="Proteomes" id="UP000014760">
    <property type="component" value="Unassembled WGS sequence"/>
</dbReference>
<dbReference type="STRING" id="283909.R7TIW3"/>
<accession>R7TIW3</accession>
<dbReference type="GO" id="GO:0003723">
    <property type="term" value="F:RNA binding"/>
    <property type="evidence" value="ECO:0007669"/>
    <property type="project" value="UniProtKB-UniRule"/>
</dbReference>
<dbReference type="CDD" id="cd12643">
    <property type="entry name" value="RRM_CFIm68"/>
    <property type="match status" value="1"/>
</dbReference>
<proteinExistence type="inferred from homology"/>
<dbReference type="Gene3D" id="3.30.70.330">
    <property type="match status" value="1"/>
</dbReference>
<dbReference type="SUPFAM" id="SSF54928">
    <property type="entry name" value="RNA-binding domain, RBD"/>
    <property type="match status" value="1"/>
</dbReference>
<dbReference type="InterPro" id="IPR035979">
    <property type="entry name" value="RBD_domain_sf"/>
</dbReference>
<evidence type="ECO:0000313" key="6">
    <source>
        <dbReference type="EMBL" id="ELT93659.1"/>
    </source>
</evidence>
<evidence type="ECO:0000256" key="1">
    <source>
        <dbReference type="ARBA" id="ARBA00006265"/>
    </source>
</evidence>
<evidence type="ECO:0000256" key="4">
    <source>
        <dbReference type="SAM" id="MobiDB-lite"/>
    </source>
</evidence>
<dbReference type="OMA" id="YMPANGS"/>
<dbReference type="PROSITE" id="PS50102">
    <property type="entry name" value="RRM"/>
    <property type="match status" value="1"/>
</dbReference>
<dbReference type="EnsemblMetazoa" id="CapteT113010">
    <property type="protein sequence ID" value="CapteP113010"/>
    <property type="gene ID" value="CapteG113010"/>
</dbReference>
<keyword evidence="3" id="KW-0694">RNA-binding</keyword>
<evidence type="ECO:0000259" key="5">
    <source>
        <dbReference type="PROSITE" id="PS50102"/>
    </source>
</evidence>
<feature type="region of interest" description="Disordered" evidence="4">
    <location>
        <begin position="1"/>
        <end position="41"/>
    </location>
</feature>
<evidence type="ECO:0000256" key="2">
    <source>
        <dbReference type="ARBA" id="ARBA00016259"/>
    </source>
</evidence>
<reference evidence="8" key="1">
    <citation type="submission" date="2012-12" db="EMBL/GenBank/DDBJ databases">
        <authorList>
            <person name="Hellsten U."/>
            <person name="Grimwood J."/>
            <person name="Chapman J.A."/>
            <person name="Shapiro H."/>
            <person name="Aerts A."/>
            <person name="Otillar R.P."/>
            <person name="Terry A.Y."/>
            <person name="Boore J.L."/>
            <person name="Simakov O."/>
            <person name="Marletaz F."/>
            <person name="Cho S.-J."/>
            <person name="Edsinger-Gonzales E."/>
            <person name="Havlak P."/>
            <person name="Kuo D.-H."/>
            <person name="Larsson T."/>
            <person name="Lv J."/>
            <person name="Arendt D."/>
            <person name="Savage R."/>
            <person name="Osoegawa K."/>
            <person name="de Jong P."/>
            <person name="Lindberg D.R."/>
            <person name="Seaver E.C."/>
            <person name="Weisblat D.A."/>
            <person name="Putnam N.H."/>
            <person name="Grigoriev I.V."/>
            <person name="Rokhsar D.S."/>
        </authorList>
    </citation>
    <scope>NUCLEOTIDE SEQUENCE</scope>
    <source>
        <strain evidence="8">I ESC-2004</strain>
    </source>
</reference>
<reference evidence="7" key="3">
    <citation type="submission" date="2015-06" db="UniProtKB">
        <authorList>
            <consortium name="EnsemblMetazoa"/>
        </authorList>
    </citation>
    <scope>IDENTIFICATION</scope>
</reference>
<feature type="compositionally biased region" description="Basic and acidic residues" evidence="4">
    <location>
        <begin position="1"/>
        <end position="11"/>
    </location>
</feature>
<evidence type="ECO:0000256" key="3">
    <source>
        <dbReference type="PROSITE-ProRule" id="PRU00176"/>
    </source>
</evidence>
<dbReference type="SMART" id="SM00360">
    <property type="entry name" value="RRM"/>
    <property type="match status" value="1"/>
</dbReference>
<dbReference type="GO" id="GO:0006397">
    <property type="term" value="P:mRNA processing"/>
    <property type="evidence" value="ECO:0007669"/>
    <property type="project" value="UniProtKB-KW"/>
</dbReference>
<feature type="domain" description="RRM" evidence="5">
    <location>
        <begin position="48"/>
        <end position="128"/>
    </location>
</feature>
<keyword evidence="8" id="KW-1185">Reference proteome</keyword>
<sequence length="152" mass="16902">DGEFENDHDGDLYDDVLTRPSNDSASTPIKEEKSPPAGTPVNYTGKKVAIYVGNLSWWTTDQDLTDAISALGISDLLEIKFYENRINGQSKGFATVVFGSDSSSRITMDRLPKKELHGQNPVVTWANKQTLQQFENQARKDNPQQNGTRPTL</sequence>
<comment type="similarity">
    <text evidence="1">Belongs to the RRM CPSF6/7 family.</text>
</comment>
<dbReference type="EMBL" id="AMQN01012680">
    <property type="status" value="NOT_ANNOTATED_CDS"/>
    <property type="molecule type" value="Genomic_DNA"/>
</dbReference>
<organism evidence="6">
    <name type="scientific">Capitella teleta</name>
    <name type="common">Polychaete worm</name>
    <dbReference type="NCBI Taxonomy" id="283909"/>
    <lineage>
        <taxon>Eukaryota</taxon>
        <taxon>Metazoa</taxon>
        <taxon>Spiralia</taxon>
        <taxon>Lophotrochozoa</taxon>
        <taxon>Annelida</taxon>
        <taxon>Polychaeta</taxon>
        <taxon>Sedentaria</taxon>
        <taxon>Scolecida</taxon>
        <taxon>Capitellidae</taxon>
        <taxon>Capitella</taxon>
    </lineage>
</organism>
<dbReference type="InterPro" id="IPR000504">
    <property type="entry name" value="RRM_dom"/>
</dbReference>
<dbReference type="HOGENOM" id="CLU_025289_0_0_1"/>
<dbReference type="InterPro" id="IPR012677">
    <property type="entry name" value="Nucleotide-bd_a/b_plait_sf"/>
</dbReference>
<dbReference type="InterPro" id="IPR034769">
    <property type="entry name" value="CPSF6_RRM"/>
</dbReference>
<dbReference type="AlphaFoldDB" id="R7TIW3"/>
<dbReference type="InterPro" id="IPR034772">
    <property type="entry name" value="CPSF6/7"/>
</dbReference>
<evidence type="ECO:0000313" key="7">
    <source>
        <dbReference type="EnsemblMetazoa" id="CapteP113010"/>
    </source>
</evidence>